<reference evidence="2" key="1">
    <citation type="journal article" date="2017" name="Cell">
        <title>Insights into land plant evolution garnered from the Marchantia polymorpha genome.</title>
        <authorList>
            <person name="Bowman J.L."/>
            <person name="Kohchi T."/>
            <person name="Yamato K.T."/>
            <person name="Jenkins J."/>
            <person name="Shu S."/>
            <person name="Ishizaki K."/>
            <person name="Yamaoka S."/>
            <person name="Nishihama R."/>
            <person name="Nakamura Y."/>
            <person name="Berger F."/>
            <person name="Adam C."/>
            <person name="Aki S.S."/>
            <person name="Althoff F."/>
            <person name="Araki T."/>
            <person name="Arteaga-Vazquez M.A."/>
            <person name="Balasubrmanian S."/>
            <person name="Barry K."/>
            <person name="Bauer D."/>
            <person name="Boehm C.R."/>
            <person name="Briginshaw L."/>
            <person name="Caballero-Perez J."/>
            <person name="Catarino B."/>
            <person name="Chen F."/>
            <person name="Chiyoda S."/>
            <person name="Chovatia M."/>
            <person name="Davies K.M."/>
            <person name="Delmans M."/>
            <person name="Demura T."/>
            <person name="Dierschke T."/>
            <person name="Dolan L."/>
            <person name="Dorantes-Acosta A.E."/>
            <person name="Eklund D.M."/>
            <person name="Florent S.N."/>
            <person name="Flores-Sandoval E."/>
            <person name="Fujiyama A."/>
            <person name="Fukuzawa H."/>
            <person name="Galik B."/>
            <person name="Grimanelli D."/>
            <person name="Grimwood J."/>
            <person name="Grossniklaus U."/>
            <person name="Hamada T."/>
            <person name="Haseloff J."/>
            <person name="Hetherington A.J."/>
            <person name="Higo A."/>
            <person name="Hirakawa Y."/>
            <person name="Hundley H.N."/>
            <person name="Ikeda Y."/>
            <person name="Inoue K."/>
            <person name="Inoue S.I."/>
            <person name="Ishida S."/>
            <person name="Jia Q."/>
            <person name="Kakita M."/>
            <person name="Kanazawa T."/>
            <person name="Kawai Y."/>
            <person name="Kawashima T."/>
            <person name="Kennedy M."/>
            <person name="Kinose K."/>
            <person name="Kinoshita T."/>
            <person name="Kohara Y."/>
            <person name="Koide E."/>
            <person name="Komatsu K."/>
            <person name="Kopischke S."/>
            <person name="Kubo M."/>
            <person name="Kyozuka J."/>
            <person name="Lagercrantz U."/>
            <person name="Lin S.S."/>
            <person name="Lindquist E."/>
            <person name="Lipzen A.M."/>
            <person name="Lu C.W."/>
            <person name="De Luna E."/>
            <person name="Martienssen R.A."/>
            <person name="Minamino N."/>
            <person name="Mizutani M."/>
            <person name="Mizutani M."/>
            <person name="Mochizuki N."/>
            <person name="Monte I."/>
            <person name="Mosher R."/>
            <person name="Nagasaki H."/>
            <person name="Nakagami H."/>
            <person name="Naramoto S."/>
            <person name="Nishitani K."/>
            <person name="Ohtani M."/>
            <person name="Okamoto T."/>
            <person name="Okumura M."/>
            <person name="Phillips J."/>
            <person name="Pollak B."/>
            <person name="Reinders A."/>
            <person name="Rovekamp M."/>
            <person name="Sano R."/>
            <person name="Sawa S."/>
            <person name="Schmid M.W."/>
            <person name="Shirakawa M."/>
            <person name="Solano R."/>
            <person name="Spunde A."/>
            <person name="Suetsugu N."/>
            <person name="Sugano S."/>
            <person name="Sugiyama A."/>
            <person name="Sun R."/>
            <person name="Suzuki Y."/>
            <person name="Takenaka M."/>
            <person name="Takezawa D."/>
            <person name="Tomogane H."/>
            <person name="Tsuzuki M."/>
            <person name="Ueda T."/>
            <person name="Umeda M."/>
            <person name="Ward J.M."/>
            <person name="Watanabe Y."/>
            <person name="Yazaki K."/>
            <person name="Yokoyama R."/>
            <person name="Yoshitake Y."/>
            <person name="Yotsui I."/>
            <person name="Zachgo S."/>
            <person name="Schmutz J."/>
        </authorList>
    </citation>
    <scope>NUCLEOTIDE SEQUENCE [LARGE SCALE GENOMIC DNA]</scope>
    <source>
        <strain evidence="2">Tak-1</strain>
    </source>
</reference>
<name>A0A2R6VZ52_MARPO</name>
<gene>
    <name evidence="1" type="ORF">MARPO_0284s0003</name>
</gene>
<proteinExistence type="predicted"/>
<evidence type="ECO:0000313" key="2">
    <source>
        <dbReference type="Proteomes" id="UP000244005"/>
    </source>
</evidence>
<sequence>MDHLVNTTFQHILLRFLARRECLPWPVKLSPLVLLSIGLLRFPRIRVGDFGGQSSSPDPVQRNKVEMKFRNARNVHLTGHTGPM</sequence>
<dbReference type="Proteomes" id="UP000244005">
    <property type="component" value="Unassembled WGS sequence"/>
</dbReference>
<protein>
    <submittedName>
        <fullName evidence="1">Uncharacterized protein</fullName>
    </submittedName>
</protein>
<keyword evidence="2" id="KW-1185">Reference proteome</keyword>
<dbReference type="AlphaFoldDB" id="A0A2R6VZ52"/>
<evidence type="ECO:0000313" key="1">
    <source>
        <dbReference type="EMBL" id="PTQ26883.1"/>
    </source>
</evidence>
<accession>A0A2R6VZ52</accession>
<dbReference type="EMBL" id="KZ772972">
    <property type="protein sequence ID" value="PTQ26883.1"/>
    <property type="molecule type" value="Genomic_DNA"/>
</dbReference>
<organism evidence="1 2">
    <name type="scientific">Marchantia polymorpha</name>
    <name type="common">Common liverwort</name>
    <name type="synonym">Marchantia aquatica</name>
    <dbReference type="NCBI Taxonomy" id="3197"/>
    <lineage>
        <taxon>Eukaryota</taxon>
        <taxon>Viridiplantae</taxon>
        <taxon>Streptophyta</taxon>
        <taxon>Embryophyta</taxon>
        <taxon>Marchantiophyta</taxon>
        <taxon>Marchantiopsida</taxon>
        <taxon>Marchantiidae</taxon>
        <taxon>Marchantiales</taxon>
        <taxon>Marchantiaceae</taxon>
        <taxon>Marchantia</taxon>
    </lineage>
</organism>